<accession>A0A3A3GN60</accession>
<proteinExistence type="predicted"/>
<name>A0A3A3GN60_PANTH</name>
<evidence type="ECO:0000313" key="1">
    <source>
        <dbReference type="EMBL" id="RJG25295.1"/>
    </source>
</evidence>
<gene>
    <name evidence="1" type="ORF">DQX05_07570</name>
</gene>
<dbReference type="Proteomes" id="UP000266177">
    <property type="component" value="Unassembled WGS sequence"/>
</dbReference>
<reference evidence="1 2" key="1">
    <citation type="submission" date="2018-09" db="EMBL/GenBank/DDBJ databases">
        <title>Paenibacillus SK2017-BO5.</title>
        <authorList>
            <person name="Piskunova J.V."/>
            <person name="Dubiley S.A."/>
            <person name="Severinov K.V."/>
        </authorList>
    </citation>
    <scope>NUCLEOTIDE SEQUENCE [LARGE SCALE GENOMIC DNA]</scope>
    <source>
        <strain evidence="1 2">BO5</strain>
    </source>
</reference>
<organism evidence="1 2">
    <name type="scientific">Paenibacillus thiaminolyticus</name>
    <name type="common">Bacillus thiaminolyticus</name>
    <dbReference type="NCBI Taxonomy" id="49283"/>
    <lineage>
        <taxon>Bacteria</taxon>
        <taxon>Bacillati</taxon>
        <taxon>Bacillota</taxon>
        <taxon>Bacilli</taxon>
        <taxon>Bacillales</taxon>
        <taxon>Paenibacillaceae</taxon>
        <taxon>Paenibacillus</taxon>
    </lineage>
</organism>
<protein>
    <submittedName>
        <fullName evidence="1">Uncharacterized protein</fullName>
    </submittedName>
</protein>
<sequence>MSVIHIRDNKEIIEVRFEDIKKYHGALALMAIAVAFRVQQAAIHELFGTEPPQRGSLRILSGHAGPGFRDAFEFVTRAVTRGAYTVDVQYPVAQYDPHRDQSYAFVISTIDGAAVEVALKEDFLPLEFYDFLAKGRNQAMTVKDIARFDKLKLELSKQALAMPQDELLNVKRIS</sequence>
<dbReference type="OrthoDB" id="1680380at2"/>
<comment type="caution">
    <text evidence="1">The sequence shown here is derived from an EMBL/GenBank/DDBJ whole genome shotgun (WGS) entry which is preliminary data.</text>
</comment>
<dbReference type="RefSeq" id="WP_119792323.1">
    <property type="nucleotide sequence ID" value="NZ_QYZD01000004.1"/>
</dbReference>
<dbReference type="AlphaFoldDB" id="A0A3A3GN60"/>
<dbReference type="EMBL" id="QYZD01000004">
    <property type="protein sequence ID" value="RJG25295.1"/>
    <property type="molecule type" value="Genomic_DNA"/>
</dbReference>
<evidence type="ECO:0000313" key="2">
    <source>
        <dbReference type="Proteomes" id="UP000266177"/>
    </source>
</evidence>